<accession>A0A2N9AJC1</accession>
<evidence type="ECO:0000313" key="2">
    <source>
        <dbReference type="Proteomes" id="UP000233769"/>
    </source>
</evidence>
<gene>
    <name evidence="1" type="ORF">TK0001_0855</name>
</gene>
<dbReference type="Proteomes" id="UP000233769">
    <property type="component" value="Chromosome tk0001"/>
</dbReference>
<sequence>MAVFRVARVCVIGPMRYNYVKGRAGACPVCGTAPALPKSPDREEPDA</sequence>
<dbReference type="EMBL" id="LT962688">
    <property type="protein sequence ID" value="SOR27457.1"/>
    <property type="molecule type" value="Genomic_DNA"/>
</dbReference>
<proteinExistence type="predicted"/>
<evidence type="ECO:0000313" key="1">
    <source>
        <dbReference type="EMBL" id="SOR27457.1"/>
    </source>
</evidence>
<name>A0A2N9AJC1_METEX</name>
<dbReference type="AlphaFoldDB" id="A0A2N9AJC1"/>
<organism evidence="1 2">
    <name type="scientific">Methylorubrum extorquens</name>
    <name type="common">Methylobacterium dichloromethanicum</name>
    <name type="synonym">Methylobacterium extorquens</name>
    <dbReference type="NCBI Taxonomy" id="408"/>
    <lineage>
        <taxon>Bacteria</taxon>
        <taxon>Pseudomonadati</taxon>
        <taxon>Pseudomonadota</taxon>
        <taxon>Alphaproteobacteria</taxon>
        <taxon>Hyphomicrobiales</taxon>
        <taxon>Methylobacteriaceae</taxon>
        <taxon>Methylorubrum</taxon>
    </lineage>
</organism>
<reference evidence="2" key="1">
    <citation type="submission" date="2017-10" db="EMBL/GenBank/DDBJ databases">
        <authorList>
            <person name="Regsiter A."/>
            <person name="William W."/>
        </authorList>
    </citation>
    <scope>NUCLEOTIDE SEQUENCE [LARGE SCALE GENOMIC DNA]</scope>
</reference>
<protein>
    <submittedName>
        <fullName evidence="1">Uncharacterized protein</fullName>
    </submittedName>
</protein>